<organism evidence="2 3">
    <name type="scientific">Posidoniimonas polymericola</name>
    <dbReference type="NCBI Taxonomy" id="2528002"/>
    <lineage>
        <taxon>Bacteria</taxon>
        <taxon>Pseudomonadati</taxon>
        <taxon>Planctomycetota</taxon>
        <taxon>Planctomycetia</taxon>
        <taxon>Pirellulales</taxon>
        <taxon>Lacipirellulaceae</taxon>
        <taxon>Posidoniimonas</taxon>
    </lineage>
</organism>
<keyword evidence="1" id="KW-1133">Transmembrane helix</keyword>
<proteinExistence type="predicted"/>
<dbReference type="EMBL" id="SJPO01000006">
    <property type="protein sequence ID" value="TWT75962.1"/>
    <property type="molecule type" value="Genomic_DNA"/>
</dbReference>
<dbReference type="AlphaFoldDB" id="A0A5C5YM28"/>
<evidence type="ECO:0000256" key="1">
    <source>
        <dbReference type="SAM" id="Phobius"/>
    </source>
</evidence>
<evidence type="ECO:0008006" key="4">
    <source>
        <dbReference type="Google" id="ProtNLM"/>
    </source>
</evidence>
<keyword evidence="1" id="KW-0812">Transmembrane</keyword>
<evidence type="ECO:0000313" key="3">
    <source>
        <dbReference type="Proteomes" id="UP000318478"/>
    </source>
</evidence>
<feature type="transmembrane region" description="Helical" evidence="1">
    <location>
        <begin position="44"/>
        <end position="63"/>
    </location>
</feature>
<dbReference type="OrthoDB" id="288695at2"/>
<protein>
    <recommendedName>
        <fullName evidence="4">F0F1-ATPase subunit (ATPase_gene1)</fullName>
    </recommendedName>
</protein>
<reference evidence="2 3" key="1">
    <citation type="submission" date="2019-02" db="EMBL/GenBank/DDBJ databases">
        <title>Deep-cultivation of Planctomycetes and their phenomic and genomic characterization uncovers novel biology.</title>
        <authorList>
            <person name="Wiegand S."/>
            <person name="Jogler M."/>
            <person name="Boedeker C."/>
            <person name="Pinto D."/>
            <person name="Vollmers J."/>
            <person name="Rivas-Marin E."/>
            <person name="Kohn T."/>
            <person name="Peeters S.H."/>
            <person name="Heuer A."/>
            <person name="Rast P."/>
            <person name="Oberbeckmann S."/>
            <person name="Bunk B."/>
            <person name="Jeske O."/>
            <person name="Meyerdierks A."/>
            <person name="Storesund J.E."/>
            <person name="Kallscheuer N."/>
            <person name="Luecker S."/>
            <person name="Lage O.M."/>
            <person name="Pohl T."/>
            <person name="Merkel B.J."/>
            <person name="Hornburger P."/>
            <person name="Mueller R.-W."/>
            <person name="Bruemmer F."/>
            <person name="Labrenz M."/>
            <person name="Spormann A.M."/>
            <person name="Op Den Camp H."/>
            <person name="Overmann J."/>
            <person name="Amann R."/>
            <person name="Jetten M.S.M."/>
            <person name="Mascher T."/>
            <person name="Medema M.H."/>
            <person name="Devos D.P."/>
            <person name="Kaster A.-K."/>
            <person name="Ovreas L."/>
            <person name="Rohde M."/>
            <person name="Galperin M.Y."/>
            <person name="Jogler C."/>
        </authorList>
    </citation>
    <scope>NUCLEOTIDE SEQUENCE [LARGE SCALE GENOMIC DNA]</scope>
    <source>
        <strain evidence="2 3">Pla123a</strain>
    </source>
</reference>
<dbReference type="Proteomes" id="UP000318478">
    <property type="component" value="Unassembled WGS sequence"/>
</dbReference>
<comment type="caution">
    <text evidence="2">The sequence shown here is derived from an EMBL/GenBank/DDBJ whole genome shotgun (WGS) entry which is preliminary data.</text>
</comment>
<keyword evidence="3" id="KW-1185">Reference proteome</keyword>
<feature type="transmembrane region" description="Helical" evidence="1">
    <location>
        <begin position="20"/>
        <end position="38"/>
    </location>
</feature>
<name>A0A5C5YM28_9BACT</name>
<gene>
    <name evidence="2" type="ORF">Pla123a_27470</name>
</gene>
<accession>A0A5C5YM28</accession>
<keyword evidence="1" id="KW-0472">Membrane</keyword>
<evidence type="ECO:0000313" key="2">
    <source>
        <dbReference type="EMBL" id="TWT75962.1"/>
    </source>
</evidence>
<sequence>MNDQRPSPNAAAYDALGRVFAASAMMALPGILGSWLGARWGVDWIGFVGFMIGPPIGLTYLLVAYRKSPRRGETPSSDSPDRD</sequence>
<dbReference type="RefSeq" id="WP_146587810.1">
    <property type="nucleotide sequence ID" value="NZ_SJPO01000006.1"/>
</dbReference>